<evidence type="ECO:0000256" key="5">
    <source>
        <dbReference type="ARBA" id="ARBA00023239"/>
    </source>
</evidence>
<keyword evidence="8" id="KW-1185">Reference proteome</keyword>
<dbReference type="GO" id="GO:0016829">
    <property type="term" value="F:lyase activity"/>
    <property type="evidence" value="ECO:0007669"/>
    <property type="project" value="UniProtKB-KW"/>
</dbReference>
<evidence type="ECO:0000256" key="3">
    <source>
        <dbReference type="ARBA" id="ARBA00022723"/>
    </source>
</evidence>
<comment type="similarity">
    <text evidence="6">Belongs to the heme-containing dehydratase family.</text>
</comment>
<dbReference type="GO" id="GO:0046872">
    <property type="term" value="F:metal ion binding"/>
    <property type="evidence" value="ECO:0007669"/>
    <property type="project" value="UniProtKB-KW"/>
</dbReference>
<keyword evidence="5" id="KW-0456">Lyase</keyword>
<protein>
    <submittedName>
        <fullName evidence="7">Uncharacterized protein</fullName>
    </submittedName>
</protein>
<evidence type="ECO:0000313" key="7">
    <source>
        <dbReference type="EMBL" id="TCG08724.1"/>
    </source>
</evidence>
<keyword evidence="2" id="KW-0349">Heme</keyword>
<sequence>MRFLQSLDAEQMPAHETHAYGYFLSLEHMEQWAEGHSSRTAIFNAAITRYGKYGSSNPLRTWHEVYVLPSYGQHFEYVNCHDRTGLLPWFSATAV</sequence>
<accession>A0A4R0XEL3</accession>
<evidence type="ECO:0000256" key="1">
    <source>
        <dbReference type="ARBA" id="ARBA00001970"/>
    </source>
</evidence>
<keyword evidence="3" id="KW-0479">Metal-binding</keyword>
<organism evidence="7 8">
    <name type="scientific">Paraburkholderia steynii</name>
    <dbReference type="NCBI Taxonomy" id="1245441"/>
    <lineage>
        <taxon>Bacteria</taxon>
        <taxon>Pseudomonadati</taxon>
        <taxon>Pseudomonadota</taxon>
        <taxon>Betaproteobacteria</taxon>
        <taxon>Burkholderiales</taxon>
        <taxon>Burkholderiaceae</taxon>
        <taxon>Paraburkholderia</taxon>
    </lineage>
</organism>
<gene>
    <name evidence="7" type="ORF">BZM27_10205</name>
</gene>
<dbReference type="AlphaFoldDB" id="A0A4R0XEL3"/>
<evidence type="ECO:0000313" key="8">
    <source>
        <dbReference type="Proteomes" id="UP000294200"/>
    </source>
</evidence>
<name>A0A4R0XEL3_9BURK</name>
<comment type="cofactor">
    <cofactor evidence="1">
        <name>heme b</name>
        <dbReference type="ChEBI" id="CHEBI:60344"/>
    </cofactor>
</comment>
<evidence type="ECO:0000256" key="2">
    <source>
        <dbReference type="ARBA" id="ARBA00022617"/>
    </source>
</evidence>
<proteinExistence type="inferred from homology"/>
<dbReference type="EMBL" id="MWML01000027">
    <property type="protein sequence ID" value="TCG08724.1"/>
    <property type="molecule type" value="Genomic_DNA"/>
</dbReference>
<dbReference type="InterPro" id="IPR025702">
    <property type="entry name" value="OXD"/>
</dbReference>
<dbReference type="Proteomes" id="UP000294200">
    <property type="component" value="Unassembled WGS sequence"/>
</dbReference>
<dbReference type="Pfam" id="PF13816">
    <property type="entry name" value="Dehydratase_hem"/>
    <property type="match status" value="1"/>
</dbReference>
<evidence type="ECO:0000256" key="6">
    <source>
        <dbReference type="ARBA" id="ARBA00034312"/>
    </source>
</evidence>
<comment type="caution">
    <text evidence="7">The sequence shown here is derived from an EMBL/GenBank/DDBJ whole genome shotgun (WGS) entry which is preliminary data.</text>
</comment>
<reference evidence="7 8" key="1">
    <citation type="submission" date="2017-02" db="EMBL/GenBank/DDBJ databases">
        <title>Paraburkholderia sophoroidis sp. nov. and Paraburkholderia steynii sp. nov. rhizobial symbionts of the fynbos legume Hypocalyptus sophoroides.</title>
        <authorList>
            <person name="Steenkamp E.T."/>
            <person name="Beukes C.W."/>
            <person name="Van Zyl E."/>
            <person name="Avontuur J."/>
            <person name="Chan W.Y."/>
            <person name="Hassen A."/>
            <person name="Palmer M."/>
            <person name="Mthombeni L."/>
            <person name="Phalane F."/>
            <person name="Sereme K."/>
            <person name="Venter S.N."/>
        </authorList>
    </citation>
    <scope>NUCLEOTIDE SEQUENCE [LARGE SCALE GENOMIC DNA]</scope>
    <source>
        <strain evidence="7 8">HC1.1ba</strain>
    </source>
</reference>
<evidence type="ECO:0000256" key="4">
    <source>
        <dbReference type="ARBA" id="ARBA00023004"/>
    </source>
</evidence>
<keyword evidence="4" id="KW-0408">Iron</keyword>